<evidence type="ECO:0000313" key="3">
    <source>
        <dbReference type="Proteomes" id="UP000658690"/>
    </source>
</evidence>
<dbReference type="Proteomes" id="UP000658690">
    <property type="component" value="Unassembled WGS sequence"/>
</dbReference>
<dbReference type="RefSeq" id="WP_171689993.1">
    <property type="nucleotide sequence ID" value="NZ_WHOC01000070.1"/>
</dbReference>
<keyword evidence="1" id="KW-0175">Coiled coil</keyword>
<reference evidence="2 3" key="1">
    <citation type="submission" date="2019-10" db="EMBL/GenBank/DDBJ databases">
        <title>Description of Paenibacillus choica sp. nov.</title>
        <authorList>
            <person name="Carlier A."/>
            <person name="Qi S."/>
        </authorList>
    </citation>
    <scope>NUCLEOTIDE SEQUENCE [LARGE SCALE GENOMIC DNA]</scope>
    <source>
        <strain evidence="2 3">LMG 31460</strain>
    </source>
</reference>
<sequence length="215" mass="25748">MGNTKGRPKVVDDLTLKEMAFQIKSKLKGQKVSFLLLEKETGIGRQTWKRRISEYINELNKPILFQETELKNEEIYLPNIEEVFERNGNNKKKIIQELYTIEETLRDLYIENQEMKNRTNNFNKQEALIEQYVLQIDMLKRQVLHYENKYKSLTISSVFPHLREENSIVHNVLDFKKDLNESVSIDQKQLKSMFKDTRNETEKEDKLRELFPDLF</sequence>
<dbReference type="EMBL" id="WHOC01000070">
    <property type="protein sequence ID" value="NOU86743.1"/>
    <property type="molecule type" value="Genomic_DNA"/>
</dbReference>
<feature type="coiled-coil region" evidence="1">
    <location>
        <begin position="105"/>
        <end position="149"/>
    </location>
</feature>
<evidence type="ECO:0000313" key="2">
    <source>
        <dbReference type="EMBL" id="NOU86743.1"/>
    </source>
</evidence>
<gene>
    <name evidence="2" type="ORF">GC102_13295</name>
</gene>
<proteinExistence type="predicted"/>
<name>A0ABX1Z023_9BACL</name>
<keyword evidence="3" id="KW-1185">Reference proteome</keyword>
<comment type="caution">
    <text evidence="2">The sequence shown here is derived from an EMBL/GenBank/DDBJ whole genome shotgun (WGS) entry which is preliminary data.</text>
</comment>
<protein>
    <submittedName>
        <fullName evidence="2">Uncharacterized protein</fullName>
    </submittedName>
</protein>
<accession>A0ABX1Z023</accession>
<organism evidence="2 3">
    <name type="scientific">Paenibacillus germinis</name>
    <dbReference type="NCBI Taxonomy" id="2654979"/>
    <lineage>
        <taxon>Bacteria</taxon>
        <taxon>Bacillati</taxon>
        <taxon>Bacillota</taxon>
        <taxon>Bacilli</taxon>
        <taxon>Bacillales</taxon>
        <taxon>Paenibacillaceae</taxon>
        <taxon>Paenibacillus</taxon>
    </lineage>
</organism>
<evidence type="ECO:0000256" key="1">
    <source>
        <dbReference type="SAM" id="Coils"/>
    </source>
</evidence>